<dbReference type="EMBL" id="LAZR01029985">
    <property type="protein sequence ID" value="KKL57955.1"/>
    <property type="molecule type" value="Genomic_DNA"/>
</dbReference>
<dbReference type="AlphaFoldDB" id="A0A0F9FL21"/>
<accession>A0A0F9FL21</accession>
<gene>
    <name evidence="1" type="ORF">LCGC14_2230230</name>
</gene>
<protein>
    <submittedName>
        <fullName evidence="1">Uncharacterized protein</fullName>
    </submittedName>
</protein>
<sequence>MTNRYIGREAVKLAVGIEGSDRNSVIDSHIEAASREIDGLVNRRFIPITATRPYPWPTKNGRVTWWIPLDEDLLSVSALTKEGDDVTAISSSNYFLEPQGIGPPYHRIEIDLSSAAFFSSKDTHQRQIRVTGSWGYGNATKAAGALDGALGDTTGTSLSVTNASLADVGDTLLVGSEQLFVSERSTKDTATNTNGALTKSKSETTVTVGDGTKVLAGEIILIESERMYVESVSGNDLTVERAYDASTLAAHNTAKDVYAFRTLTVTRGENGTTAATHSDAAAITKYAPPAEIVALCKALAIGNYEAEKGGWTGTVGSGEGTVRVTQSGLNKMRDKVQRRYLRHLIGAV</sequence>
<comment type="caution">
    <text evidence="1">The sequence shown here is derived from an EMBL/GenBank/DDBJ whole genome shotgun (WGS) entry which is preliminary data.</text>
</comment>
<name>A0A0F9FL21_9ZZZZ</name>
<organism evidence="1">
    <name type="scientific">marine sediment metagenome</name>
    <dbReference type="NCBI Taxonomy" id="412755"/>
    <lineage>
        <taxon>unclassified sequences</taxon>
        <taxon>metagenomes</taxon>
        <taxon>ecological metagenomes</taxon>
    </lineage>
</organism>
<evidence type="ECO:0000313" key="1">
    <source>
        <dbReference type="EMBL" id="KKL57955.1"/>
    </source>
</evidence>
<reference evidence="1" key="1">
    <citation type="journal article" date="2015" name="Nature">
        <title>Complex archaea that bridge the gap between prokaryotes and eukaryotes.</title>
        <authorList>
            <person name="Spang A."/>
            <person name="Saw J.H."/>
            <person name="Jorgensen S.L."/>
            <person name="Zaremba-Niedzwiedzka K."/>
            <person name="Martijn J."/>
            <person name="Lind A.E."/>
            <person name="van Eijk R."/>
            <person name="Schleper C."/>
            <person name="Guy L."/>
            <person name="Ettema T.J."/>
        </authorList>
    </citation>
    <scope>NUCLEOTIDE SEQUENCE</scope>
</reference>
<proteinExistence type="predicted"/>